<evidence type="ECO:0000313" key="8">
    <source>
        <dbReference type="Proteomes" id="UP001329825"/>
    </source>
</evidence>
<dbReference type="Pfam" id="PF09446">
    <property type="entry name" value="VMA21"/>
    <property type="match status" value="1"/>
</dbReference>
<dbReference type="EMBL" id="CP141881">
    <property type="protein sequence ID" value="WRT63823.1"/>
    <property type="molecule type" value="Genomic_DNA"/>
</dbReference>
<dbReference type="InterPro" id="IPR019013">
    <property type="entry name" value="Vma21"/>
</dbReference>
<comment type="caution">
    <text evidence="6">Lacks conserved residue(s) required for the propagation of feature annotation.</text>
</comment>
<comment type="similarity">
    <text evidence="6">Belongs to the VMA21 family.</text>
</comment>
<keyword evidence="5 6" id="KW-0968">Cytoplasmic vesicle</keyword>
<dbReference type="PANTHER" id="PTHR31792:SF3">
    <property type="entry name" value="VACUOLAR ATPASE ASSEMBLY INTEGRAL MEMBRANE PROTEIN VMA21"/>
    <property type="match status" value="1"/>
</dbReference>
<evidence type="ECO:0000256" key="5">
    <source>
        <dbReference type="ARBA" id="ARBA00023329"/>
    </source>
</evidence>
<evidence type="ECO:0000256" key="2">
    <source>
        <dbReference type="ARBA" id="ARBA00022824"/>
    </source>
</evidence>
<keyword evidence="4 6" id="KW-0472">Membrane</keyword>
<dbReference type="RefSeq" id="XP_062788563.1">
    <property type="nucleotide sequence ID" value="XM_062932512.1"/>
</dbReference>
<organism evidence="7 8">
    <name type="scientific">Kwoniella shivajii</name>
    <dbReference type="NCBI Taxonomy" id="564305"/>
    <lineage>
        <taxon>Eukaryota</taxon>
        <taxon>Fungi</taxon>
        <taxon>Dikarya</taxon>
        <taxon>Basidiomycota</taxon>
        <taxon>Agaricomycotina</taxon>
        <taxon>Tremellomycetes</taxon>
        <taxon>Tremellales</taxon>
        <taxon>Cryptococcaceae</taxon>
        <taxon>Kwoniella</taxon>
    </lineage>
</organism>
<evidence type="ECO:0000256" key="1">
    <source>
        <dbReference type="ARBA" id="ARBA00022692"/>
    </source>
</evidence>
<dbReference type="HAMAP" id="MF_03058">
    <property type="entry name" value="VMA21"/>
    <property type="match status" value="1"/>
</dbReference>
<name>A0ABZ1CQH3_9TREE</name>
<keyword evidence="1 6" id="KW-0812">Transmembrane</keyword>
<proteinExistence type="inferred from homology"/>
<keyword evidence="2 6" id="KW-0256">Endoplasmic reticulum</keyword>
<sequence>MVNPVSTGKMASVSAENDQPAVLLKLIIFAVSMAVAPIGTYFLVLNQFTQGNTIASAISAIVAANIILVAYIVVAMIEDRSFPTTSNKPVTEVKKNK</sequence>
<dbReference type="PANTHER" id="PTHR31792">
    <property type="entry name" value="VACUOLAR ATPASE ASSEMBLY INTEGRAL MEMBRANE PROTEIN VMA21"/>
    <property type="match status" value="1"/>
</dbReference>
<evidence type="ECO:0000256" key="3">
    <source>
        <dbReference type="ARBA" id="ARBA00022989"/>
    </source>
</evidence>
<keyword evidence="8" id="KW-1185">Reference proteome</keyword>
<evidence type="ECO:0000313" key="7">
    <source>
        <dbReference type="EMBL" id="WRT63823.1"/>
    </source>
</evidence>
<protein>
    <recommendedName>
        <fullName evidence="9">Vacuolar ATPase assembly integral membrane protein VMA21</fullName>
    </recommendedName>
</protein>
<evidence type="ECO:0000256" key="4">
    <source>
        <dbReference type="ARBA" id="ARBA00023136"/>
    </source>
</evidence>
<evidence type="ECO:0008006" key="9">
    <source>
        <dbReference type="Google" id="ProtNLM"/>
    </source>
</evidence>
<comment type="function">
    <text evidence="6">Required for the assembly of the V0 complex of the vacuolar ATPase (V-ATPase) in the endoplasmic reticulum.</text>
</comment>
<gene>
    <name evidence="7" type="ORF">IL334_000748</name>
</gene>
<keyword evidence="3 6" id="KW-1133">Transmembrane helix</keyword>
<feature type="transmembrane region" description="Helical" evidence="6">
    <location>
        <begin position="22"/>
        <end position="45"/>
    </location>
</feature>
<feature type="transmembrane region" description="Helical" evidence="6">
    <location>
        <begin position="57"/>
        <end position="77"/>
    </location>
</feature>
<accession>A0ABZ1CQH3</accession>
<dbReference type="Proteomes" id="UP001329825">
    <property type="component" value="Chromosome 1"/>
</dbReference>
<evidence type="ECO:0000256" key="6">
    <source>
        <dbReference type="HAMAP-Rule" id="MF_03058"/>
    </source>
</evidence>
<reference evidence="7 8" key="1">
    <citation type="submission" date="2024-01" db="EMBL/GenBank/DDBJ databases">
        <title>Comparative genomics of Cryptococcus and Kwoniella reveals pathogenesis evolution and contrasting modes of karyotype evolution via chromosome fusion or intercentromeric recombination.</title>
        <authorList>
            <person name="Coelho M.A."/>
            <person name="David-Palma M."/>
            <person name="Shea T."/>
            <person name="Bowers K."/>
            <person name="McGinley-Smith S."/>
            <person name="Mohammad A.W."/>
            <person name="Gnirke A."/>
            <person name="Yurkov A.M."/>
            <person name="Nowrousian M."/>
            <person name="Sun S."/>
            <person name="Cuomo C.A."/>
            <person name="Heitman J."/>
        </authorList>
    </citation>
    <scope>NUCLEOTIDE SEQUENCE [LARGE SCALE GENOMIC DNA]</scope>
    <source>
        <strain evidence="7">CBS 11374</strain>
    </source>
</reference>
<dbReference type="GeneID" id="87952879"/>
<comment type="subcellular location">
    <subcellularLocation>
        <location evidence="6">Endoplasmic reticulum membrane</location>
        <topology evidence="6">Multi-pass membrane protein</topology>
    </subcellularLocation>
    <subcellularLocation>
        <location evidence="6">Endoplasmic reticulum-Golgi intermediate compartment membrane</location>
        <topology evidence="6">Multi-pass membrane protein</topology>
    </subcellularLocation>
    <subcellularLocation>
        <location evidence="6">Cytoplasmic vesicle</location>
        <location evidence="6">COPII-coated vesicle membrane</location>
        <topology evidence="6">Multi-pass membrane protein</topology>
    </subcellularLocation>
</comment>